<sequence length="55" mass="6386">MWPEVNQQVNYPLKPVLVDMVNQDQLDKDDQLVKFCVSSLLLLIAEYDTLCAFLE</sequence>
<name>A0A9D4BJT7_DREPO</name>
<evidence type="ECO:0000313" key="2">
    <source>
        <dbReference type="EMBL" id="KAH3729249.1"/>
    </source>
</evidence>
<accession>A0A9D4BJT7</accession>
<reference evidence="1" key="2">
    <citation type="submission" date="2020-11" db="EMBL/GenBank/DDBJ databases">
        <authorList>
            <person name="McCartney M.A."/>
            <person name="Auch B."/>
            <person name="Kono T."/>
            <person name="Mallez S."/>
            <person name="Becker A."/>
            <person name="Gohl D.M."/>
            <person name="Silverstein K.A.T."/>
            <person name="Koren S."/>
            <person name="Bechman K.B."/>
            <person name="Herman A."/>
            <person name="Abrahante J.E."/>
            <person name="Garbe J."/>
        </authorList>
    </citation>
    <scope>NUCLEOTIDE SEQUENCE</scope>
    <source>
        <strain evidence="1">Duluth1</strain>
        <tissue evidence="1">Whole animal</tissue>
    </source>
</reference>
<evidence type="ECO:0000313" key="1">
    <source>
        <dbReference type="EMBL" id="KAH3698365.1"/>
    </source>
</evidence>
<proteinExistence type="predicted"/>
<comment type="caution">
    <text evidence="1">The sequence shown here is derived from an EMBL/GenBank/DDBJ whole genome shotgun (WGS) entry which is preliminary data.</text>
</comment>
<dbReference type="EMBL" id="JAIWYP010000016">
    <property type="protein sequence ID" value="KAH3698365.1"/>
    <property type="molecule type" value="Genomic_DNA"/>
</dbReference>
<dbReference type="AlphaFoldDB" id="A0A9D4BJT7"/>
<dbReference type="Proteomes" id="UP000828390">
    <property type="component" value="Unassembled WGS sequence"/>
</dbReference>
<organism evidence="1 3">
    <name type="scientific">Dreissena polymorpha</name>
    <name type="common">Zebra mussel</name>
    <name type="synonym">Mytilus polymorpha</name>
    <dbReference type="NCBI Taxonomy" id="45954"/>
    <lineage>
        <taxon>Eukaryota</taxon>
        <taxon>Metazoa</taxon>
        <taxon>Spiralia</taxon>
        <taxon>Lophotrochozoa</taxon>
        <taxon>Mollusca</taxon>
        <taxon>Bivalvia</taxon>
        <taxon>Autobranchia</taxon>
        <taxon>Heteroconchia</taxon>
        <taxon>Euheterodonta</taxon>
        <taxon>Imparidentia</taxon>
        <taxon>Neoheterodontei</taxon>
        <taxon>Myida</taxon>
        <taxon>Dreissenoidea</taxon>
        <taxon>Dreissenidae</taxon>
        <taxon>Dreissena</taxon>
    </lineage>
</organism>
<reference evidence="1" key="1">
    <citation type="journal article" date="2019" name="bioRxiv">
        <title>The Genome of the Zebra Mussel, Dreissena polymorpha: A Resource for Invasive Species Research.</title>
        <authorList>
            <person name="McCartney M.A."/>
            <person name="Auch B."/>
            <person name="Kono T."/>
            <person name="Mallez S."/>
            <person name="Zhang Y."/>
            <person name="Obille A."/>
            <person name="Becker A."/>
            <person name="Abrahante J.E."/>
            <person name="Garbe J."/>
            <person name="Badalamenti J.P."/>
            <person name="Herman A."/>
            <person name="Mangelson H."/>
            <person name="Liachko I."/>
            <person name="Sullivan S."/>
            <person name="Sone E.D."/>
            <person name="Koren S."/>
            <person name="Silverstein K.A.T."/>
            <person name="Beckman K.B."/>
            <person name="Gohl D.M."/>
        </authorList>
    </citation>
    <scope>NUCLEOTIDE SEQUENCE</scope>
    <source>
        <strain evidence="1">Duluth1</strain>
        <tissue evidence="1">Whole animal</tissue>
    </source>
</reference>
<evidence type="ECO:0000313" key="3">
    <source>
        <dbReference type="Proteomes" id="UP000828390"/>
    </source>
</evidence>
<keyword evidence="3" id="KW-1185">Reference proteome</keyword>
<dbReference type="EMBL" id="JAIWYP010000012">
    <property type="protein sequence ID" value="KAH3729249.1"/>
    <property type="molecule type" value="Genomic_DNA"/>
</dbReference>
<gene>
    <name evidence="2" type="ORF">DPMN_055216</name>
    <name evidence="1" type="ORF">DPMN_085885</name>
</gene>
<protein>
    <submittedName>
        <fullName evidence="1">Uncharacterized protein</fullName>
    </submittedName>
</protein>